<sequence>MPRCSLTLWRFTNHIDVSKYIHLNEKENLKIVLTYLYHETKLDHRIWNPLLPFMKSIRRAGISGDWDEELSLADKRRAFFVRNPIPLKQLVKAATALQNVKNESKKLAPSTD</sequence>
<comment type="caution">
    <text evidence="1">The sequence shown here is derived from an EMBL/GenBank/DDBJ whole genome shotgun (WGS) entry which is preliminary data.</text>
</comment>
<gene>
    <name evidence="1" type="ORF">Amon02_000739200</name>
</gene>
<reference evidence="1" key="1">
    <citation type="submission" date="2023-04" db="EMBL/GenBank/DDBJ databases">
        <title>Ambrosiozyma monospora NBRC 10751.</title>
        <authorList>
            <person name="Ichikawa N."/>
            <person name="Sato H."/>
            <person name="Tonouchi N."/>
        </authorList>
    </citation>
    <scope>NUCLEOTIDE SEQUENCE</scope>
    <source>
        <strain evidence="1">NBRC 10751</strain>
    </source>
</reference>
<evidence type="ECO:0000313" key="2">
    <source>
        <dbReference type="Proteomes" id="UP001165064"/>
    </source>
</evidence>
<evidence type="ECO:0000313" key="1">
    <source>
        <dbReference type="EMBL" id="GME85121.1"/>
    </source>
</evidence>
<keyword evidence="2" id="KW-1185">Reference proteome</keyword>
<proteinExistence type="predicted"/>
<accession>A0ACB5TCD0</accession>
<dbReference type="EMBL" id="BSXS01006133">
    <property type="protein sequence ID" value="GME85121.1"/>
    <property type="molecule type" value="Genomic_DNA"/>
</dbReference>
<protein>
    <submittedName>
        <fullName evidence="1">Unnamed protein product</fullName>
    </submittedName>
</protein>
<name>A0ACB5TCD0_AMBMO</name>
<dbReference type="Proteomes" id="UP001165064">
    <property type="component" value="Unassembled WGS sequence"/>
</dbReference>
<organism evidence="1 2">
    <name type="scientific">Ambrosiozyma monospora</name>
    <name type="common">Yeast</name>
    <name type="synonym">Endomycopsis monosporus</name>
    <dbReference type="NCBI Taxonomy" id="43982"/>
    <lineage>
        <taxon>Eukaryota</taxon>
        <taxon>Fungi</taxon>
        <taxon>Dikarya</taxon>
        <taxon>Ascomycota</taxon>
        <taxon>Saccharomycotina</taxon>
        <taxon>Pichiomycetes</taxon>
        <taxon>Pichiales</taxon>
        <taxon>Pichiaceae</taxon>
        <taxon>Ambrosiozyma</taxon>
    </lineage>
</organism>